<comment type="similarity">
    <text evidence="2">Belongs to the AAA ATPase family. BCS1 subfamily.</text>
</comment>
<comment type="catalytic activity">
    <reaction evidence="4">
        <text>ATP + H2O = ADP + phosphate + H(+)</text>
        <dbReference type="Rhea" id="RHEA:13065"/>
        <dbReference type="ChEBI" id="CHEBI:15377"/>
        <dbReference type="ChEBI" id="CHEBI:15378"/>
        <dbReference type="ChEBI" id="CHEBI:30616"/>
        <dbReference type="ChEBI" id="CHEBI:43474"/>
        <dbReference type="ChEBI" id="CHEBI:456216"/>
    </reaction>
</comment>
<evidence type="ECO:0000256" key="2">
    <source>
        <dbReference type="ARBA" id="ARBA00007448"/>
    </source>
</evidence>
<dbReference type="RefSeq" id="XP_010257525.1">
    <property type="nucleotide sequence ID" value="XM_010259223.2"/>
</dbReference>
<dbReference type="KEGG" id="nnu:104597594"/>
<evidence type="ECO:0000313" key="8">
    <source>
        <dbReference type="RefSeq" id="XP_010257525.1"/>
    </source>
</evidence>
<dbReference type="CDD" id="cd19510">
    <property type="entry name" value="RecA-like_BCS1"/>
    <property type="match status" value="1"/>
</dbReference>
<name>A0A1U8A6L9_NELNU</name>
<dbReference type="GO" id="GO:0005524">
    <property type="term" value="F:ATP binding"/>
    <property type="evidence" value="ECO:0007669"/>
    <property type="project" value="InterPro"/>
</dbReference>
<dbReference type="InterPro" id="IPR003593">
    <property type="entry name" value="AAA+_ATPase"/>
</dbReference>
<dbReference type="InterPro" id="IPR003959">
    <property type="entry name" value="ATPase_AAA_core"/>
</dbReference>
<dbReference type="eggNOG" id="KOG0743">
    <property type="taxonomic scope" value="Eukaryota"/>
</dbReference>
<dbReference type="Gene3D" id="6.10.280.40">
    <property type="match status" value="1"/>
</dbReference>
<dbReference type="OMA" id="SHRRCED"/>
<dbReference type="InterPro" id="IPR027417">
    <property type="entry name" value="P-loop_NTPase"/>
</dbReference>
<evidence type="ECO:0000256" key="3">
    <source>
        <dbReference type="ARBA" id="ARBA00022842"/>
    </source>
</evidence>
<comment type="cofactor">
    <cofactor evidence="1">
        <name>Mg(2+)</name>
        <dbReference type="ChEBI" id="CHEBI:18420"/>
    </cofactor>
</comment>
<feature type="region of interest" description="Disordered" evidence="5">
    <location>
        <begin position="299"/>
        <end position="318"/>
    </location>
</feature>
<feature type="compositionally biased region" description="Basic and acidic residues" evidence="5">
    <location>
        <begin position="309"/>
        <end position="318"/>
    </location>
</feature>
<dbReference type="OrthoDB" id="10251412at2759"/>
<dbReference type="STRING" id="4432.A0A1U8A6L9"/>
<dbReference type="InterPro" id="IPR025753">
    <property type="entry name" value="AAA_N_dom"/>
</dbReference>
<dbReference type="SMART" id="SM00382">
    <property type="entry name" value="AAA"/>
    <property type="match status" value="1"/>
</dbReference>
<dbReference type="Pfam" id="PF14363">
    <property type="entry name" value="AAA_assoc"/>
    <property type="match status" value="1"/>
</dbReference>
<feature type="compositionally biased region" description="Basic and acidic residues" evidence="5">
    <location>
        <begin position="442"/>
        <end position="468"/>
    </location>
</feature>
<dbReference type="GO" id="GO:0016887">
    <property type="term" value="F:ATP hydrolysis activity"/>
    <property type="evidence" value="ECO:0007669"/>
    <property type="project" value="InterPro"/>
</dbReference>
<feature type="region of interest" description="Disordered" evidence="5">
    <location>
        <begin position="442"/>
        <end position="491"/>
    </location>
</feature>
<dbReference type="AlphaFoldDB" id="A0A1U8A6L9"/>
<organism evidence="7 8">
    <name type="scientific">Nelumbo nucifera</name>
    <name type="common">Sacred lotus</name>
    <dbReference type="NCBI Taxonomy" id="4432"/>
    <lineage>
        <taxon>Eukaryota</taxon>
        <taxon>Viridiplantae</taxon>
        <taxon>Streptophyta</taxon>
        <taxon>Embryophyta</taxon>
        <taxon>Tracheophyta</taxon>
        <taxon>Spermatophyta</taxon>
        <taxon>Magnoliopsida</taxon>
        <taxon>Proteales</taxon>
        <taxon>Nelumbonaceae</taxon>
        <taxon>Nelumbo</taxon>
    </lineage>
</organism>
<dbReference type="SUPFAM" id="SSF52540">
    <property type="entry name" value="P-loop containing nucleoside triphosphate hydrolases"/>
    <property type="match status" value="1"/>
</dbReference>
<dbReference type="Proteomes" id="UP000189703">
    <property type="component" value="Unplaced"/>
</dbReference>
<protein>
    <submittedName>
        <fullName evidence="8">AAA-ATPase At4g25835-like</fullName>
    </submittedName>
</protein>
<accession>A0A1U8A6L9</accession>
<evidence type="ECO:0000313" key="7">
    <source>
        <dbReference type="Proteomes" id="UP000189703"/>
    </source>
</evidence>
<evidence type="ECO:0000256" key="1">
    <source>
        <dbReference type="ARBA" id="ARBA00001946"/>
    </source>
</evidence>
<feature type="signal peptide" evidence="6">
    <location>
        <begin position="1"/>
        <end position="22"/>
    </location>
</feature>
<dbReference type="GeneID" id="104597594"/>
<feature type="chain" id="PRO_5043456010" evidence="6">
    <location>
        <begin position="23"/>
        <end position="516"/>
    </location>
</feature>
<dbReference type="Pfam" id="PF00004">
    <property type="entry name" value="AAA"/>
    <property type="match status" value="1"/>
</dbReference>
<evidence type="ECO:0000256" key="4">
    <source>
        <dbReference type="ARBA" id="ARBA00049360"/>
    </source>
</evidence>
<dbReference type="PROSITE" id="PS00674">
    <property type="entry name" value="AAA"/>
    <property type="match status" value="1"/>
</dbReference>
<dbReference type="PANTHER" id="PTHR23070">
    <property type="entry name" value="BCS1 AAA-TYPE ATPASE"/>
    <property type="match status" value="1"/>
</dbReference>
<dbReference type="InterPro" id="IPR050747">
    <property type="entry name" value="Mitochondrial_chaperone_BCS1"/>
</dbReference>
<dbReference type="InterPro" id="IPR003960">
    <property type="entry name" value="ATPase_AAA_CS"/>
</dbReference>
<gene>
    <name evidence="8" type="primary">LOC104597594</name>
</gene>
<evidence type="ECO:0000256" key="5">
    <source>
        <dbReference type="SAM" id="MobiDB-lite"/>
    </source>
</evidence>
<dbReference type="Pfam" id="PF25568">
    <property type="entry name" value="AAA_lid_At3g28540"/>
    <property type="match status" value="1"/>
</dbReference>
<proteinExistence type="inferred from homology"/>
<dbReference type="Gene3D" id="3.40.50.300">
    <property type="entry name" value="P-loop containing nucleotide triphosphate hydrolases"/>
    <property type="match status" value="1"/>
</dbReference>
<keyword evidence="7" id="KW-1185">Reference proteome</keyword>
<keyword evidence="6" id="KW-0732">Signal</keyword>
<reference evidence="8" key="1">
    <citation type="submission" date="2025-08" db="UniProtKB">
        <authorList>
            <consortium name="RefSeq"/>
        </authorList>
    </citation>
    <scope>IDENTIFICATION</scope>
</reference>
<dbReference type="InterPro" id="IPR058017">
    <property type="entry name" value="At3g28540-like_C"/>
</dbReference>
<dbReference type="GO" id="GO:0006950">
    <property type="term" value="P:response to stress"/>
    <property type="evidence" value="ECO:0007669"/>
    <property type="project" value="UniProtKB-ARBA"/>
</dbReference>
<evidence type="ECO:0000256" key="6">
    <source>
        <dbReference type="SAM" id="SignalP"/>
    </source>
</evidence>
<sequence>MEILSQLWSLLGLLTVLQNVLPSQLLSLLHSFYESLQDFFSPYSYFEIPEFNGYCGVDVNDLYRHVNLYLNSIDPSATCRRLTLTRSKTSNCISFTVAPNHTVHDSFNGHRVSWTHHVDTVQDSLEEKRSFSLKLPKRHRQALLSSYLEFVSSRAEEFERVSRERRLYTNNGHGSYESGWVSVPFRHPSTFETLALEPELKEQLTEDLTAFANGRDFYHRVGRSWKRGYLLYGPPGSGKSSLIAAMANFLCYDVYDLELTKVSDNSELRALLIQTTNRSIIVIEDIDCSLDLTADRLSKRKKSSTPMPESHRRCEDGEENGRVTLSGLLNFTDGLWSCCGEERIIVFTTNHRDNVDPALVRCGRMDVHVRLGTCGVHAFKALAKNYLGVESHILFEVVESCIRAGGALTPAQIGEILLRNRRDADAAIKAVISALQESILRGDRDPTEGCPRAPEDAARTPESVDRMLLESPENWDSSPGRIGGKRRKEGSTWEKKVKFLVRLKSLTKSDSGRRGV</sequence>
<keyword evidence="3" id="KW-0460">Magnesium</keyword>